<organism evidence="2 3">
    <name type="scientific">Cercospora zeae-maydis SCOH1-5</name>
    <dbReference type="NCBI Taxonomy" id="717836"/>
    <lineage>
        <taxon>Eukaryota</taxon>
        <taxon>Fungi</taxon>
        <taxon>Dikarya</taxon>
        <taxon>Ascomycota</taxon>
        <taxon>Pezizomycotina</taxon>
        <taxon>Dothideomycetes</taxon>
        <taxon>Dothideomycetidae</taxon>
        <taxon>Mycosphaerellales</taxon>
        <taxon>Mycosphaerellaceae</taxon>
        <taxon>Cercospora</taxon>
    </lineage>
</organism>
<evidence type="ECO:0000313" key="3">
    <source>
        <dbReference type="Proteomes" id="UP000799539"/>
    </source>
</evidence>
<evidence type="ECO:0000256" key="1">
    <source>
        <dbReference type="SAM" id="MobiDB-lite"/>
    </source>
</evidence>
<gene>
    <name evidence="2" type="ORF">CERZMDRAFT_94377</name>
</gene>
<feature type="region of interest" description="Disordered" evidence="1">
    <location>
        <begin position="1"/>
        <end position="27"/>
    </location>
</feature>
<accession>A0A6A6FR86</accession>
<feature type="region of interest" description="Disordered" evidence="1">
    <location>
        <begin position="96"/>
        <end position="139"/>
    </location>
</feature>
<proteinExistence type="predicted"/>
<protein>
    <submittedName>
        <fullName evidence="2">Uncharacterized protein</fullName>
    </submittedName>
</protein>
<dbReference type="EMBL" id="ML992665">
    <property type="protein sequence ID" value="KAF2215992.1"/>
    <property type="molecule type" value="Genomic_DNA"/>
</dbReference>
<dbReference type="OrthoDB" id="3650456at2759"/>
<name>A0A6A6FR86_9PEZI</name>
<feature type="compositionally biased region" description="Basic and acidic residues" evidence="1">
    <location>
        <begin position="109"/>
        <end position="132"/>
    </location>
</feature>
<keyword evidence="3" id="KW-1185">Reference proteome</keyword>
<dbReference type="Proteomes" id="UP000799539">
    <property type="component" value="Unassembled WGS sequence"/>
</dbReference>
<reference evidence="2" key="1">
    <citation type="journal article" date="2020" name="Stud. Mycol.">
        <title>101 Dothideomycetes genomes: a test case for predicting lifestyles and emergence of pathogens.</title>
        <authorList>
            <person name="Haridas S."/>
            <person name="Albert R."/>
            <person name="Binder M."/>
            <person name="Bloem J."/>
            <person name="Labutti K."/>
            <person name="Salamov A."/>
            <person name="Andreopoulos B."/>
            <person name="Baker S."/>
            <person name="Barry K."/>
            <person name="Bills G."/>
            <person name="Bluhm B."/>
            <person name="Cannon C."/>
            <person name="Castanera R."/>
            <person name="Culley D."/>
            <person name="Daum C."/>
            <person name="Ezra D."/>
            <person name="Gonzalez J."/>
            <person name="Henrissat B."/>
            <person name="Kuo A."/>
            <person name="Liang C."/>
            <person name="Lipzen A."/>
            <person name="Lutzoni F."/>
            <person name="Magnuson J."/>
            <person name="Mondo S."/>
            <person name="Nolan M."/>
            <person name="Ohm R."/>
            <person name="Pangilinan J."/>
            <person name="Park H.-J."/>
            <person name="Ramirez L."/>
            <person name="Alfaro M."/>
            <person name="Sun H."/>
            <person name="Tritt A."/>
            <person name="Yoshinaga Y."/>
            <person name="Zwiers L.-H."/>
            <person name="Turgeon B."/>
            <person name="Goodwin S."/>
            <person name="Spatafora J."/>
            <person name="Crous P."/>
            <person name="Grigoriev I."/>
        </authorList>
    </citation>
    <scope>NUCLEOTIDE SEQUENCE</scope>
    <source>
        <strain evidence="2">SCOH1-5</strain>
    </source>
</reference>
<evidence type="ECO:0000313" key="2">
    <source>
        <dbReference type="EMBL" id="KAF2215992.1"/>
    </source>
</evidence>
<sequence length="139" mass="15625">MISTTSNGEHVQEGRPPFDQHGFPIPNQQWRSVTDAQPANAKSAKEYHVVDGSRVPLIEAASMRARDFRKLQEEKRARKADVMSLHSGIVKSAVPPSEAFVLPNETALEPDHGMSKRKREDENDHPHSDSKRMRTTAFV</sequence>
<dbReference type="AlphaFoldDB" id="A0A6A6FR86"/>